<feature type="region of interest" description="Disordered" evidence="3">
    <location>
        <begin position="88"/>
        <end position="214"/>
    </location>
</feature>
<evidence type="ECO:0000259" key="4">
    <source>
        <dbReference type="Pfam" id="PF00808"/>
    </source>
</evidence>
<evidence type="ECO:0000313" key="5">
    <source>
        <dbReference type="EMBL" id="KAJ6802788.1"/>
    </source>
</evidence>
<dbReference type="InterPro" id="IPR003958">
    <property type="entry name" value="CBFA_NFYB_domain"/>
</dbReference>
<keyword evidence="6" id="KW-1185">Reference proteome</keyword>
<feature type="domain" description="Transcription factor CBF/NF-Y/archaeal histone" evidence="4">
    <location>
        <begin position="8"/>
        <end position="71"/>
    </location>
</feature>
<keyword evidence="2" id="KW-0539">Nucleus</keyword>
<dbReference type="Proteomes" id="UP001140949">
    <property type="component" value="Unassembled WGS sequence"/>
</dbReference>
<dbReference type="AlphaFoldDB" id="A0AAX6EFQ2"/>
<dbReference type="InterPro" id="IPR050568">
    <property type="entry name" value="Transcr_DNA_Rep_Reg"/>
</dbReference>
<dbReference type="GO" id="GO:0046982">
    <property type="term" value="F:protein heterodimerization activity"/>
    <property type="evidence" value="ECO:0007669"/>
    <property type="project" value="InterPro"/>
</dbReference>
<evidence type="ECO:0000256" key="2">
    <source>
        <dbReference type="ARBA" id="ARBA00023242"/>
    </source>
</evidence>
<dbReference type="GO" id="GO:0016251">
    <property type="term" value="F:RNA polymerase II general transcription initiation factor activity"/>
    <property type="evidence" value="ECO:0007669"/>
    <property type="project" value="TreeGrafter"/>
</dbReference>
<feature type="compositionally biased region" description="Polar residues" evidence="3">
    <location>
        <begin position="201"/>
        <end position="210"/>
    </location>
</feature>
<feature type="compositionally biased region" description="Basic and acidic residues" evidence="3">
    <location>
        <begin position="185"/>
        <end position="198"/>
    </location>
</feature>
<name>A0AAX6EFQ2_IRIPA</name>
<evidence type="ECO:0000313" key="6">
    <source>
        <dbReference type="Proteomes" id="UP001140949"/>
    </source>
</evidence>
<feature type="compositionally biased region" description="Basic residues" evidence="3">
    <location>
        <begin position="138"/>
        <end position="150"/>
    </location>
</feature>
<dbReference type="Gene3D" id="1.10.20.10">
    <property type="entry name" value="Histone, subunit A"/>
    <property type="match status" value="1"/>
</dbReference>
<dbReference type="EMBL" id="JANAVB010037018">
    <property type="protein sequence ID" value="KAJ6802788.1"/>
    <property type="molecule type" value="Genomic_DNA"/>
</dbReference>
<dbReference type="GO" id="GO:0005634">
    <property type="term" value="C:nucleus"/>
    <property type="evidence" value="ECO:0007669"/>
    <property type="project" value="UniProtKB-SubCell"/>
</dbReference>
<sequence length="307" mass="33711">MKKKLDTRFPASRIKKIMQTDEDVGKIALAVPVLVSKALELFLQDLCDRTYKITLHRGVKTVSSLHLKQCVHSFNVFDFLKETVSKVPDLGGSDAGGDDRSSKRRKAVDESNESDEELKKSKTDMTTGQSSGSSSGRGRGKGRGRGRPRGSGRGAERDSSRSDRFEDDPGTSPQHNNDNIPNDLKSSEEDLDVREQKKAVASNSSNTTTDLDVREQKEAIASNSSTTATVVRNFDLNLDLDENGDMSMAMATPTATTASADHVIKHEEYPGLPPSDMDKMGIDPLQLSVLSKRLDEEEEEDYDNEDG</sequence>
<reference evidence="5" key="1">
    <citation type="journal article" date="2023" name="GigaByte">
        <title>Genome assembly of the bearded iris, Iris pallida Lam.</title>
        <authorList>
            <person name="Bruccoleri R.E."/>
            <person name="Oakeley E.J."/>
            <person name="Faust A.M.E."/>
            <person name="Altorfer M."/>
            <person name="Dessus-Babus S."/>
            <person name="Burckhardt D."/>
            <person name="Oertli M."/>
            <person name="Naumann U."/>
            <person name="Petersen F."/>
            <person name="Wong J."/>
        </authorList>
    </citation>
    <scope>NUCLEOTIDE SEQUENCE</scope>
    <source>
        <strain evidence="5">GSM-AAB239-AS_SAM_17_03QT</strain>
    </source>
</reference>
<dbReference type="SUPFAM" id="SSF47113">
    <property type="entry name" value="Histone-fold"/>
    <property type="match status" value="1"/>
</dbReference>
<evidence type="ECO:0000256" key="3">
    <source>
        <dbReference type="SAM" id="MobiDB-lite"/>
    </source>
</evidence>
<comment type="subcellular location">
    <subcellularLocation>
        <location evidence="1">Nucleus</location>
    </subcellularLocation>
</comment>
<gene>
    <name evidence="5" type="ORF">M6B38_191555</name>
</gene>
<dbReference type="GO" id="GO:0001046">
    <property type="term" value="F:core promoter sequence-specific DNA binding"/>
    <property type="evidence" value="ECO:0007669"/>
    <property type="project" value="TreeGrafter"/>
</dbReference>
<accession>A0AAX6EFQ2</accession>
<feature type="compositionally biased region" description="Basic and acidic residues" evidence="3">
    <location>
        <begin position="154"/>
        <end position="164"/>
    </location>
</feature>
<feature type="region of interest" description="Disordered" evidence="3">
    <location>
        <begin position="254"/>
        <end position="281"/>
    </location>
</feature>
<comment type="caution">
    <text evidence="5">The sequence shown here is derived from an EMBL/GenBank/DDBJ whole genome shotgun (WGS) entry which is preliminary data.</text>
</comment>
<reference evidence="5" key="2">
    <citation type="submission" date="2023-04" db="EMBL/GenBank/DDBJ databases">
        <authorList>
            <person name="Bruccoleri R.E."/>
            <person name="Oakeley E.J."/>
            <person name="Faust A.-M."/>
            <person name="Dessus-Babus S."/>
            <person name="Altorfer M."/>
            <person name="Burckhardt D."/>
            <person name="Oertli M."/>
            <person name="Naumann U."/>
            <person name="Petersen F."/>
            <person name="Wong J."/>
        </authorList>
    </citation>
    <scope>NUCLEOTIDE SEQUENCE</scope>
    <source>
        <strain evidence="5">GSM-AAB239-AS_SAM_17_03QT</strain>
        <tissue evidence="5">Leaf</tissue>
    </source>
</reference>
<feature type="compositionally biased region" description="Polar residues" evidence="3">
    <location>
        <begin position="171"/>
        <end position="180"/>
    </location>
</feature>
<dbReference type="FunFam" id="1.10.20.10:FF:000038">
    <property type="entry name" value="dr1-associated corepressor homolog"/>
    <property type="match status" value="1"/>
</dbReference>
<dbReference type="CDD" id="cd22906">
    <property type="entry name" value="HFD_DRAP1"/>
    <property type="match status" value="1"/>
</dbReference>
<dbReference type="PANTHER" id="PTHR10252">
    <property type="entry name" value="HISTONE-LIKE TRANSCRIPTION FACTOR CCAAT-RELATED"/>
    <property type="match status" value="1"/>
</dbReference>
<evidence type="ECO:0000256" key="1">
    <source>
        <dbReference type="ARBA" id="ARBA00004123"/>
    </source>
</evidence>
<dbReference type="InterPro" id="IPR009072">
    <property type="entry name" value="Histone-fold"/>
</dbReference>
<proteinExistence type="predicted"/>
<protein>
    <submittedName>
        <fullName evidence="5">DNA polymerase epsilon subunit C-like isoform X2</fullName>
    </submittedName>
</protein>
<organism evidence="5 6">
    <name type="scientific">Iris pallida</name>
    <name type="common">Sweet iris</name>
    <dbReference type="NCBI Taxonomy" id="29817"/>
    <lineage>
        <taxon>Eukaryota</taxon>
        <taxon>Viridiplantae</taxon>
        <taxon>Streptophyta</taxon>
        <taxon>Embryophyta</taxon>
        <taxon>Tracheophyta</taxon>
        <taxon>Spermatophyta</taxon>
        <taxon>Magnoliopsida</taxon>
        <taxon>Liliopsida</taxon>
        <taxon>Asparagales</taxon>
        <taxon>Iridaceae</taxon>
        <taxon>Iridoideae</taxon>
        <taxon>Irideae</taxon>
        <taxon>Iris</taxon>
    </lineage>
</organism>
<dbReference type="PANTHER" id="PTHR10252:SF5">
    <property type="entry name" value="DR1-ASSOCIATED COREPRESSOR"/>
    <property type="match status" value="1"/>
</dbReference>
<dbReference type="Pfam" id="PF00808">
    <property type="entry name" value="CBFD_NFYB_HMF"/>
    <property type="match status" value="1"/>
</dbReference>